<dbReference type="KEGG" id="pmrn:116951594"/>
<evidence type="ECO:0000256" key="14">
    <source>
        <dbReference type="ARBA" id="ARBA00039955"/>
    </source>
</evidence>
<dbReference type="PANTHER" id="PTHR22979:SF3">
    <property type="entry name" value="ZINC FINGER PROTEIN 512B"/>
    <property type="match status" value="1"/>
</dbReference>
<dbReference type="PROSITE" id="PS50157">
    <property type="entry name" value="ZINC_FINGER_C2H2_2"/>
    <property type="match status" value="2"/>
</dbReference>
<feature type="domain" description="C2H2-type" evidence="17">
    <location>
        <begin position="341"/>
        <end position="376"/>
    </location>
</feature>
<feature type="compositionally biased region" description="Low complexity" evidence="16">
    <location>
        <begin position="655"/>
        <end position="667"/>
    </location>
</feature>
<evidence type="ECO:0000256" key="7">
    <source>
        <dbReference type="ARBA" id="ARBA00022771"/>
    </source>
</evidence>
<evidence type="ECO:0000259" key="17">
    <source>
        <dbReference type="PROSITE" id="PS50157"/>
    </source>
</evidence>
<dbReference type="InterPro" id="IPR052274">
    <property type="entry name" value="Krueppel_C2H2_Zn-finger"/>
</dbReference>
<keyword evidence="9" id="KW-0832">Ubl conjugation</keyword>
<evidence type="ECO:0000256" key="9">
    <source>
        <dbReference type="ARBA" id="ARBA00022843"/>
    </source>
</evidence>
<keyword evidence="5" id="KW-0479">Metal-binding</keyword>
<organism evidence="18 19">
    <name type="scientific">Petromyzon marinus</name>
    <name type="common">Sea lamprey</name>
    <dbReference type="NCBI Taxonomy" id="7757"/>
    <lineage>
        <taxon>Eukaryota</taxon>
        <taxon>Metazoa</taxon>
        <taxon>Chordata</taxon>
        <taxon>Craniata</taxon>
        <taxon>Vertebrata</taxon>
        <taxon>Cyclostomata</taxon>
        <taxon>Hyperoartia</taxon>
        <taxon>Petromyzontiformes</taxon>
        <taxon>Petromyzontidae</taxon>
        <taxon>Petromyzon</taxon>
    </lineage>
</organism>
<dbReference type="SMART" id="SM00355">
    <property type="entry name" value="ZnF_C2H2"/>
    <property type="match status" value="6"/>
</dbReference>
<gene>
    <name evidence="19" type="primary">LOC116951594</name>
</gene>
<evidence type="ECO:0000256" key="1">
    <source>
        <dbReference type="ARBA" id="ARBA00003767"/>
    </source>
</evidence>
<dbReference type="GO" id="GO:0005634">
    <property type="term" value="C:nucleus"/>
    <property type="evidence" value="ECO:0007669"/>
    <property type="project" value="UniProtKB-SubCell"/>
</dbReference>
<dbReference type="FunFam" id="3.30.160.60:FF:000270">
    <property type="entry name" value="Zinc finger protein 512"/>
    <property type="match status" value="1"/>
</dbReference>
<feature type="region of interest" description="Disordered" evidence="16">
    <location>
        <begin position="1"/>
        <end position="131"/>
    </location>
</feature>
<keyword evidence="4" id="KW-1017">Isopeptide bond</keyword>
<feature type="region of interest" description="Disordered" evidence="16">
    <location>
        <begin position="454"/>
        <end position="501"/>
    </location>
</feature>
<dbReference type="RefSeq" id="XP_032826235.1">
    <property type="nucleotide sequence ID" value="XM_032970344.1"/>
</dbReference>
<dbReference type="GO" id="GO:0008270">
    <property type="term" value="F:zinc ion binding"/>
    <property type="evidence" value="ECO:0007669"/>
    <property type="project" value="UniProtKB-KW"/>
</dbReference>
<dbReference type="InterPro" id="IPR036236">
    <property type="entry name" value="Znf_C2H2_sf"/>
</dbReference>
<feature type="compositionally biased region" description="Basic residues" evidence="16">
    <location>
        <begin position="24"/>
        <end position="39"/>
    </location>
</feature>
<evidence type="ECO:0000256" key="8">
    <source>
        <dbReference type="ARBA" id="ARBA00022833"/>
    </source>
</evidence>
<keyword evidence="12" id="KW-0804">Transcription</keyword>
<dbReference type="SMART" id="SM00384">
    <property type="entry name" value="AT_hook"/>
    <property type="match status" value="5"/>
</dbReference>
<comment type="subcellular location">
    <subcellularLocation>
        <location evidence="2">Nucleus</location>
    </subcellularLocation>
</comment>
<evidence type="ECO:0000313" key="19">
    <source>
        <dbReference type="RefSeq" id="XP_032826235.1"/>
    </source>
</evidence>
<evidence type="ECO:0000256" key="6">
    <source>
        <dbReference type="ARBA" id="ARBA00022737"/>
    </source>
</evidence>
<evidence type="ECO:0000256" key="16">
    <source>
        <dbReference type="SAM" id="MobiDB-lite"/>
    </source>
</evidence>
<keyword evidence="13" id="KW-0539">Nucleus</keyword>
<evidence type="ECO:0000256" key="3">
    <source>
        <dbReference type="ARBA" id="ARBA00006991"/>
    </source>
</evidence>
<sequence length="861" mass="94018">MAAGKGSAFKKAWLRRGVASRGVGKGRRRLPLTAVKRRREVSNSEGKNEFQSNRIMSLVQVATRSLSESPVPSQDQSPSSARKSGRMHSKPRDVDGSARKEATENMETPAILPKKKGRPRKDQSLPQQPEVSRMVGAVAHVCTQCSVTFADKDQLKEHLESHADGSEQAPTLALLKKDANRNGGSPTKGRRGRSKGRTGTIRKPAYWLSHEETTAPDALGAVADGDSKNLDTTKASESDAEDSNLPLPEGRKRQSAHSSSDGEDNDDSCRTRGKRSKVKEATQQRRNLKTPETYPPGSQEELWSVEIAETGQVSCPNCRAAIRKTVEGIRKHLQDCTEDGLKCEHCSKEFKSMAGIKYHLLAEHNQWLRVKTGEVPDEQTDRERLRQVIKRIGKIKCPRQGCTASFLSLMGYQYHEKRCGKDTVELEAMNYKCVHCSREYHSKAGHDYHIKAKHSPAANKGGMGGENDMRGSDDGNEDNGERGGDGMRAEGNRVPRKSATRAVRQMHELVASELAREWPLRKIKDDLVPHSKQLRYTRPGLPNFIPKVLEKWRRDVKKKGEVICPNQGCSSTYTSVSGLRGHLSSCEKGEHITGRYKCLICQKELSSESGVKYHITNKHDVNWFLESSSSSGGNLGAKDKRKGGPGQQHKVMPDASAAVAAATATRTGLPKQGRGRPKGGSLPKRGRGRPRRPVDPAGNGATTTSLVKRGRGRPKRIPNNAESAAEEHIGGGTKGEAVKSKQGRGRPRSTTAATSNKTGGTAGKFGMEGGPGEDGVVEEEATLGEGVAMMDEDAVVMLGGAGDEIVVSTGFERGIGDRKVRDKNENIGMAIVQLTRVDEEEMEEVHLEVEGITGIEWHNHP</sequence>
<feature type="compositionally biased region" description="Low complexity" evidence="16">
    <location>
        <begin position="67"/>
        <end position="80"/>
    </location>
</feature>
<comment type="similarity">
    <text evidence="3">Belongs to the krueppel C2H2-type zinc-finger protein family.</text>
</comment>
<dbReference type="InterPro" id="IPR017956">
    <property type="entry name" value="AT_hook_DNA-bd_motif"/>
</dbReference>
<reference evidence="19" key="1">
    <citation type="submission" date="2025-08" db="UniProtKB">
        <authorList>
            <consortium name="RefSeq"/>
        </authorList>
    </citation>
    <scope>IDENTIFICATION</scope>
    <source>
        <tissue evidence="19">Sperm</tissue>
    </source>
</reference>
<keyword evidence="18" id="KW-1185">Reference proteome</keyword>
<evidence type="ECO:0000256" key="2">
    <source>
        <dbReference type="ARBA" id="ARBA00004123"/>
    </source>
</evidence>
<protein>
    <recommendedName>
        <fullName evidence="14">Zinc finger protein 512</fullName>
    </recommendedName>
</protein>
<keyword evidence="10" id="KW-0805">Transcription regulation</keyword>
<keyword evidence="6" id="KW-0677">Repeat</keyword>
<feature type="compositionally biased region" description="Polar residues" evidence="16">
    <location>
        <begin position="49"/>
        <end position="66"/>
    </location>
</feature>
<dbReference type="PRINTS" id="PR00929">
    <property type="entry name" value="ATHOOK"/>
</dbReference>
<dbReference type="Pfam" id="PF21367">
    <property type="entry name" value="ZNF512_zf-C2H2"/>
    <property type="match status" value="1"/>
</dbReference>
<feature type="compositionally biased region" description="Basic and acidic residues" evidence="16">
    <location>
        <begin position="467"/>
        <end position="493"/>
    </location>
</feature>
<keyword evidence="8" id="KW-0862">Zinc</keyword>
<evidence type="ECO:0000313" key="18">
    <source>
        <dbReference type="Proteomes" id="UP001318040"/>
    </source>
</evidence>
<accession>A0AAJ7X9J7</accession>
<dbReference type="AlphaFoldDB" id="A0AAJ7X9J7"/>
<dbReference type="GO" id="GO:0003677">
    <property type="term" value="F:DNA binding"/>
    <property type="evidence" value="ECO:0007669"/>
    <property type="project" value="UniProtKB-KW"/>
</dbReference>
<name>A0AAJ7X9J7_PETMA</name>
<keyword evidence="11" id="KW-0238">DNA-binding</keyword>
<evidence type="ECO:0000256" key="15">
    <source>
        <dbReference type="PROSITE-ProRule" id="PRU00042"/>
    </source>
</evidence>
<feature type="domain" description="C2H2-type" evidence="17">
    <location>
        <begin position="140"/>
        <end position="167"/>
    </location>
</feature>
<dbReference type="InterPro" id="IPR013087">
    <property type="entry name" value="Znf_C2H2_type"/>
</dbReference>
<feature type="compositionally biased region" description="Polar residues" evidence="16">
    <location>
        <begin position="748"/>
        <end position="759"/>
    </location>
</feature>
<proteinExistence type="inferred from homology"/>
<evidence type="ECO:0000256" key="11">
    <source>
        <dbReference type="ARBA" id="ARBA00023125"/>
    </source>
</evidence>
<dbReference type="InterPro" id="IPR048403">
    <property type="entry name" value="ZNF512_znf-C2H2"/>
</dbReference>
<evidence type="ECO:0000256" key="13">
    <source>
        <dbReference type="ARBA" id="ARBA00023242"/>
    </source>
</evidence>
<dbReference type="PROSITE" id="PS00028">
    <property type="entry name" value="ZINC_FINGER_C2H2_1"/>
    <property type="match status" value="4"/>
</dbReference>
<dbReference type="InterPro" id="IPR048408">
    <property type="entry name" value="ZNF512_C2HC"/>
</dbReference>
<evidence type="ECO:0000256" key="10">
    <source>
        <dbReference type="ARBA" id="ARBA00023015"/>
    </source>
</evidence>
<evidence type="ECO:0000256" key="4">
    <source>
        <dbReference type="ARBA" id="ARBA00022499"/>
    </source>
</evidence>
<dbReference type="SUPFAM" id="SSF57667">
    <property type="entry name" value="beta-beta-alpha zinc fingers"/>
    <property type="match status" value="5"/>
</dbReference>
<feature type="region of interest" description="Disordered" evidence="16">
    <location>
        <begin position="628"/>
        <end position="773"/>
    </location>
</feature>
<dbReference type="Pfam" id="PF21276">
    <property type="entry name" value="ZNF512_C2HC"/>
    <property type="match status" value="2"/>
</dbReference>
<comment type="function">
    <text evidence="1">May be involved in transcriptional regulation.</text>
</comment>
<dbReference type="PANTHER" id="PTHR22979">
    <property type="entry name" value="ZINC FINGER PROTEIN-RELATED"/>
    <property type="match status" value="1"/>
</dbReference>
<evidence type="ECO:0000256" key="12">
    <source>
        <dbReference type="ARBA" id="ARBA00023163"/>
    </source>
</evidence>
<evidence type="ECO:0000256" key="5">
    <source>
        <dbReference type="ARBA" id="ARBA00022723"/>
    </source>
</evidence>
<dbReference type="Gene3D" id="3.30.160.60">
    <property type="entry name" value="Classic Zinc Finger"/>
    <property type="match status" value="3"/>
</dbReference>
<feature type="region of interest" description="Disordered" evidence="16">
    <location>
        <begin position="158"/>
        <end position="299"/>
    </location>
</feature>
<feature type="compositionally biased region" description="Basic and acidic residues" evidence="16">
    <location>
        <begin position="90"/>
        <end position="103"/>
    </location>
</feature>
<feature type="compositionally biased region" description="Gly residues" evidence="16">
    <location>
        <begin position="760"/>
        <end position="773"/>
    </location>
</feature>
<dbReference type="Proteomes" id="UP001318040">
    <property type="component" value="Chromosome 43"/>
</dbReference>
<feature type="compositionally biased region" description="Basic and acidic residues" evidence="16">
    <location>
        <begin position="225"/>
        <end position="237"/>
    </location>
</feature>
<keyword evidence="7 15" id="KW-0863">Zinc-finger</keyword>